<proteinExistence type="predicted"/>
<sequence>MYLAASYMNYFYNRSSSIFFIASEYCVHPQDGIMHLPRFRRESLSAVS</sequence>
<evidence type="ECO:0000313" key="1">
    <source>
        <dbReference type="EMBL" id="SVD95179.1"/>
    </source>
</evidence>
<reference evidence="1" key="1">
    <citation type="submission" date="2018-05" db="EMBL/GenBank/DDBJ databases">
        <authorList>
            <person name="Lanie J.A."/>
            <person name="Ng W.-L."/>
            <person name="Kazmierczak K.M."/>
            <person name="Andrzejewski T.M."/>
            <person name="Davidsen T.M."/>
            <person name="Wayne K.J."/>
            <person name="Tettelin H."/>
            <person name="Glass J.I."/>
            <person name="Rusch D."/>
            <person name="Podicherti R."/>
            <person name="Tsui H.-C.T."/>
            <person name="Winkler M.E."/>
        </authorList>
    </citation>
    <scope>NUCLEOTIDE SEQUENCE</scope>
</reference>
<protein>
    <submittedName>
        <fullName evidence="1">Uncharacterized protein</fullName>
    </submittedName>
</protein>
<dbReference type="AlphaFoldDB" id="A0A382ZIZ2"/>
<name>A0A382ZIZ2_9ZZZZ</name>
<dbReference type="EMBL" id="UINC01184115">
    <property type="protein sequence ID" value="SVD95179.1"/>
    <property type="molecule type" value="Genomic_DNA"/>
</dbReference>
<organism evidence="1">
    <name type="scientific">marine metagenome</name>
    <dbReference type="NCBI Taxonomy" id="408172"/>
    <lineage>
        <taxon>unclassified sequences</taxon>
        <taxon>metagenomes</taxon>
        <taxon>ecological metagenomes</taxon>
    </lineage>
</organism>
<accession>A0A382ZIZ2</accession>
<gene>
    <name evidence="1" type="ORF">METZ01_LOCUS448033</name>
</gene>